<organism evidence="5 6">
    <name type="scientific">Pyruvatibacter mobilis</name>
    <dbReference type="NCBI Taxonomy" id="1712261"/>
    <lineage>
        <taxon>Bacteria</taxon>
        <taxon>Pseudomonadati</taxon>
        <taxon>Pseudomonadota</taxon>
        <taxon>Alphaproteobacteria</taxon>
        <taxon>Hyphomicrobiales</taxon>
        <taxon>Parvibaculaceae</taxon>
        <taxon>Pyruvatibacter</taxon>
    </lineage>
</organism>
<dbReference type="AlphaFoldDB" id="A0A845QEK9"/>
<dbReference type="GO" id="GO:0006777">
    <property type="term" value="P:Mo-molybdopterin cofactor biosynthetic process"/>
    <property type="evidence" value="ECO:0007669"/>
    <property type="project" value="InterPro"/>
</dbReference>
<evidence type="ECO:0000313" key="6">
    <source>
        <dbReference type="Proteomes" id="UP000470384"/>
    </source>
</evidence>
<keyword evidence="6" id="KW-1185">Reference proteome</keyword>
<evidence type="ECO:0000313" key="5">
    <source>
        <dbReference type="EMBL" id="NBG97023.1"/>
    </source>
</evidence>
<dbReference type="InterPro" id="IPR016155">
    <property type="entry name" value="Mopterin_synth/thiamin_S_b"/>
</dbReference>
<dbReference type="SUPFAM" id="SSF54285">
    <property type="entry name" value="MoaD/ThiS"/>
    <property type="match status" value="1"/>
</dbReference>
<dbReference type="EMBL" id="WXYQ01000013">
    <property type="protein sequence ID" value="NBG97023.1"/>
    <property type="molecule type" value="Genomic_DNA"/>
</dbReference>
<protein>
    <recommendedName>
        <fullName evidence="3">Molybdopterin synthase sulfur carrier subunit</fullName>
    </recommendedName>
</protein>
<reference evidence="5 6" key="1">
    <citation type="journal article" date="2016" name="Int. J. Syst. Evol. Microbiol.">
        <title>Pyruvatibacter mobilis gen. nov., sp. nov., a marine bacterium from the culture broth of Picochlorum sp. 122.</title>
        <authorList>
            <person name="Wang G."/>
            <person name="Tang M."/>
            <person name="Wu H."/>
            <person name="Dai S."/>
            <person name="Li T."/>
            <person name="Chen C."/>
            <person name="He H."/>
            <person name="Fan J."/>
            <person name="Xiang W."/>
            <person name="Li X."/>
        </authorList>
    </citation>
    <scope>NUCLEOTIDE SEQUENCE [LARGE SCALE GENOMIC DNA]</scope>
    <source>
        <strain evidence="5 6">GYP-11</strain>
    </source>
</reference>
<name>A0A845QEK9_9HYPH</name>
<dbReference type="InterPro" id="IPR012675">
    <property type="entry name" value="Beta-grasp_dom_sf"/>
</dbReference>
<dbReference type="Proteomes" id="UP000470384">
    <property type="component" value="Unassembled WGS sequence"/>
</dbReference>
<gene>
    <name evidence="5" type="primary">moaD</name>
    <name evidence="5" type="ORF">GTQ45_14895</name>
</gene>
<dbReference type="GO" id="GO:1990133">
    <property type="term" value="C:molybdopterin adenylyltransferase complex"/>
    <property type="evidence" value="ECO:0007669"/>
    <property type="project" value="TreeGrafter"/>
</dbReference>
<dbReference type="GO" id="GO:0000166">
    <property type="term" value="F:nucleotide binding"/>
    <property type="evidence" value="ECO:0007669"/>
    <property type="project" value="UniProtKB-KW"/>
</dbReference>
<dbReference type="UniPathway" id="UPA00344"/>
<evidence type="ECO:0000256" key="2">
    <source>
        <dbReference type="ARBA" id="ARBA00024200"/>
    </source>
</evidence>
<evidence type="ECO:0000256" key="1">
    <source>
        <dbReference type="ARBA" id="ARBA00022741"/>
    </source>
</evidence>
<accession>A0A845QEK9</accession>
<comment type="similarity">
    <text evidence="2">Belongs to the MoaD family.</text>
</comment>
<feature type="region of interest" description="Disordered" evidence="4">
    <location>
        <begin position="65"/>
        <end position="86"/>
    </location>
</feature>
<evidence type="ECO:0000256" key="4">
    <source>
        <dbReference type="SAM" id="MobiDB-lite"/>
    </source>
</evidence>
<dbReference type="Gene3D" id="3.10.20.30">
    <property type="match status" value="1"/>
</dbReference>
<dbReference type="InterPro" id="IPR003749">
    <property type="entry name" value="ThiS/MoaD-like"/>
</dbReference>
<dbReference type="Pfam" id="PF02597">
    <property type="entry name" value="ThiS"/>
    <property type="match status" value="1"/>
</dbReference>
<dbReference type="OrthoDB" id="9800712at2"/>
<dbReference type="PANTHER" id="PTHR33359:SF1">
    <property type="entry name" value="MOLYBDOPTERIN SYNTHASE SULFUR CARRIER SUBUNIT"/>
    <property type="match status" value="1"/>
</dbReference>
<dbReference type="GeneID" id="300653930"/>
<dbReference type="NCBIfam" id="TIGR01682">
    <property type="entry name" value="moaD"/>
    <property type="match status" value="1"/>
</dbReference>
<keyword evidence="1" id="KW-0547">Nucleotide-binding</keyword>
<comment type="caution">
    <text evidence="5">The sequence shown here is derived from an EMBL/GenBank/DDBJ whole genome shotgun (WGS) entry which is preliminary data.</text>
</comment>
<dbReference type="InterPro" id="IPR044672">
    <property type="entry name" value="MOCS2A"/>
</dbReference>
<proteinExistence type="inferred from homology"/>
<dbReference type="RefSeq" id="WP_160589003.1">
    <property type="nucleotide sequence ID" value="NZ_BMHN01000001.1"/>
</dbReference>
<evidence type="ECO:0000256" key="3">
    <source>
        <dbReference type="ARBA" id="ARBA00024247"/>
    </source>
</evidence>
<dbReference type="CDD" id="cd00754">
    <property type="entry name" value="Ubl_MoaD"/>
    <property type="match status" value="1"/>
</dbReference>
<sequence length="86" mass="9172">MSAPVTILYFARLREAVGTPEEQLSLPDGIATVGALVAHLADTDEDKRFAFDGMDLKFAVNQEQADADTPIRPGDEIALFPPVTGG</sequence>
<dbReference type="PANTHER" id="PTHR33359">
    <property type="entry name" value="MOLYBDOPTERIN SYNTHASE SULFUR CARRIER SUBUNIT"/>
    <property type="match status" value="1"/>
</dbReference>